<gene>
    <name evidence="2" type="ORF">OESDEN_05127</name>
</gene>
<accession>A0A0B1TGH1</accession>
<feature type="compositionally biased region" description="Basic and acidic residues" evidence="1">
    <location>
        <begin position="43"/>
        <end position="56"/>
    </location>
</feature>
<organism evidence="2 3">
    <name type="scientific">Oesophagostomum dentatum</name>
    <name type="common">Nodular worm</name>
    <dbReference type="NCBI Taxonomy" id="61180"/>
    <lineage>
        <taxon>Eukaryota</taxon>
        <taxon>Metazoa</taxon>
        <taxon>Ecdysozoa</taxon>
        <taxon>Nematoda</taxon>
        <taxon>Chromadorea</taxon>
        <taxon>Rhabditida</taxon>
        <taxon>Rhabditina</taxon>
        <taxon>Rhabditomorpha</taxon>
        <taxon>Strongyloidea</taxon>
        <taxon>Strongylidae</taxon>
        <taxon>Oesophagostomum</taxon>
    </lineage>
</organism>
<feature type="compositionally biased region" description="Low complexity" evidence="1">
    <location>
        <begin position="57"/>
        <end position="72"/>
    </location>
</feature>
<evidence type="ECO:0000313" key="2">
    <source>
        <dbReference type="EMBL" id="KHJ94937.1"/>
    </source>
</evidence>
<name>A0A0B1TGH1_OESDE</name>
<dbReference type="EMBL" id="KN550143">
    <property type="protein sequence ID" value="KHJ94937.1"/>
    <property type="molecule type" value="Genomic_DNA"/>
</dbReference>
<evidence type="ECO:0000313" key="3">
    <source>
        <dbReference type="Proteomes" id="UP000053660"/>
    </source>
</evidence>
<evidence type="ECO:0000256" key="1">
    <source>
        <dbReference type="SAM" id="MobiDB-lite"/>
    </source>
</evidence>
<dbReference type="OrthoDB" id="5841767at2759"/>
<reference evidence="2 3" key="1">
    <citation type="submission" date="2014-03" db="EMBL/GenBank/DDBJ databases">
        <title>Draft genome of the hookworm Oesophagostomum dentatum.</title>
        <authorList>
            <person name="Mitreva M."/>
        </authorList>
    </citation>
    <scope>NUCLEOTIDE SEQUENCE [LARGE SCALE GENOMIC DNA]</scope>
    <source>
        <strain evidence="2 3">OD-Hann</strain>
    </source>
</reference>
<keyword evidence="3" id="KW-1185">Reference proteome</keyword>
<feature type="region of interest" description="Disordered" evidence="1">
    <location>
        <begin position="29"/>
        <end position="80"/>
    </location>
</feature>
<sequence>MQRVLSSSGIFWASETPVLAEFGFNLGQRRASDSSKAKAGPSSEKKPESADEKKSNEAAAAAEATPVGEANAEAPDAPSPDQRMLRQLTEQDYLVGHVTSIVEPVKDGTTKEKAFIAGGTSQTDGLQQIQLCENDEKRLRIEAIKNEIRSETISWTNPERPSEPFQYHGSITITDVTVNGQTCQFIEL</sequence>
<proteinExistence type="predicted"/>
<dbReference type="Proteomes" id="UP000053660">
    <property type="component" value="Unassembled WGS sequence"/>
</dbReference>
<protein>
    <submittedName>
        <fullName evidence="2">Uncharacterized protein</fullName>
    </submittedName>
</protein>
<dbReference type="AlphaFoldDB" id="A0A0B1TGH1"/>